<dbReference type="InterPro" id="IPR000515">
    <property type="entry name" value="MetI-like"/>
</dbReference>
<evidence type="ECO:0000256" key="1">
    <source>
        <dbReference type="ARBA" id="ARBA00004651"/>
    </source>
</evidence>
<accession>A0AAE3KI09</accession>
<dbReference type="AlphaFoldDB" id="A0AAE3KI09"/>
<dbReference type="Pfam" id="PF00528">
    <property type="entry name" value="BPD_transp_1"/>
    <property type="match status" value="1"/>
</dbReference>
<feature type="transmembrane region" description="Helical" evidence="7">
    <location>
        <begin position="157"/>
        <end position="175"/>
    </location>
</feature>
<evidence type="ECO:0000313" key="10">
    <source>
        <dbReference type="Proteomes" id="UP001206128"/>
    </source>
</evidence>
<dbReference type="RefSeq" id="WP_253776918.1">
    <property type="nucleotide sequence ID" value="NZ_JAMTCK010000015.1"/>
</dbReference>
<dbReference type="PROSITE" id="PS50928">
    <property type="entry name" value="ABC_TM1"/>
    <property type="match status" value="1"/>
</dbReference>
<dbReference type="InterPro" id="IPR050366">
    <property type="entry name" value="BP-dependent_transpt_permease"/>
</dbReference>
<feature type="transmembrane region" description="Helical" evidence="7">
    <location>
        <begin position="238"/>
        <end position="260"/>
    </location>
</feature>
<keyword evidence="5 7" id="KW-1133">Transmembrane helix</keyword>
<comment type="similarity">
    <text evidence="7">Belongs to the binding-protein-dependent transport system permease family.</text>
</comment>
<dbReference type="GO" id="GO:0005886">
    <property type="term" value="C:plasma membrane"/>
    <property type="evidence" value="ECO:0007669"/>
    <property type="project" value="UniProtKB-SubCell"/>
</dbReference>
<dbReference type="InterPro" id="IPR025966">
    <property type="entry name" value="OppC_N"/>
</dbReference>
<keyword evidence="6 7" id="KW-0472">Membrane</keyword>
<feature type="transmembrane region" description="Helical" evidence="7">
    <location>
        <begin position="187"/>
        <end position="207"/>
    </location>
</feature>
<comment type="subcellular location">
    <subcellularLocation>
        <location evidence="1 7">Cell membrane</location>
        <topology evidence="1 7">Multi-pass membrane protein</topology>
    </subcellularLocation>
</comment>
<organism evidence="9 10">
    <name type="scientific">Goodfellowiella coeruleoviolacea</name>
    <dbReference type="NCBI Taxonomy" id="334858"/>
    <lineage>
        <taxon>Bacteria</taxon>
        <taxon>Bacillati</taxon>
        <taxon>Actinomycetota</taxon>
        <taxon>Actinomycetes</taxon>
        <taxon>Pseudonocardiales</taxon>
        <taxon>Pseudonocardiaceae</taxon>
        <taxon>Goodfellowiella</taxon>
    </lineage>
</organism>
<dbReference type="PANTHER" id="PTHR43386:SF6">
    <property type="entry name" value="ABC TRANSPORTER PERMEASE PROTEIN"/>
    <property type="match status" value="1"/>
</dbReference>
<proteinExistence type="inferred from homology"/>
<feature type="transmembrane region" description="Helical" evidence="7">
    <location>
        <begin position="296"/>
        <end position="317"/>
    </location>
</feature>
<evidence type="ECO:0000256" key="7">
    <source>
        <dbReference type="RuleBase" id="RU363032"/>
    </source>
</evidence>
<dbReference type="PANTHER" id="PTHR43386">
    <property type="entry name" value="OLIGOPEPTIDE TRANSPORT SYSTEM PERMEASE PROTEIN APPC"/>
    <property type="match status" value="1"/>
</dbReference>
<gene>
    <name evidence="9" type="ORF">LX83_005664</name>
</gene>
<keyword evidence="4 7" id="KW-0812">Transmembrane</keyword>
<evidence type="ECO:0000256" key="2">
    <source>
        <dbReference type="ARBA" id="ARBA00022448"/>
    </source>
</evidence>
<dbReference type="SUPFAM" id="SSF161098">
    <property type="entry name" value="MetI-like"/>
    <property type="match status" value="1"/>
</dbReference>
<evidence type="ECO:0000256" key="4">
    <source>
        <dbReference type="ARBA" id="ARBA00022692"/>
    </source>
</evidence>
<dbReference type="CDD" id="cd06261">
    <property type="entry name" value="TM_PBP2"/>
    <property type="match status" value="1"/>
</dbReference>
<dbReference type="EMBL" id="JAMTCK010000015">
    <property type="protein sequence ID" value="MCP2168786.1"/>
    <property type="molecule type" value="Genomic_DNA"/>
</dbReference>
<evidence type="ECO:0000259" key="8">
    <source>
        <dbReference type="PROSITE" id="PS50928"/>
    </source>
</evidence>
<keyword evidence="3" id="KW-1003">Cell membrane</keyword>
<evidence type="ECO:0000256" key="5">
    <source>
        <dbReference type="ARBA" id="ARBA00022989"/>
    </source>
</evidence>
<feature type="transmembrane region" description="Helical" evidence="7">
    <location>
        <begin position="121"/>
        <end position="145"/>
    </location>
</feature>
<dbReference type="Pfam" id="PF12911">
    <property type="entry name" value="OppC_N"/>
    <property type="match status" value="1"/>
</dbReference>
<reference evidence="9" key="1">
    <citation type="submission" date="2022-06" db="EMBL/GenBank/DDBJ databases">
        <title>Genomic Encyclopedia of Archaeal and Bacterial Type Strains, Phase II (KMG-II): from individual species to whole genera.</title>
        <authorList>
            <person name="Goeker M."/>
        </authorList>
    </citation>
    <scope>NUCLEOTIDE SEQUENCE</scope>
    <source>
        <strain evidence="9">DSM 43935</strain>
    </source>
</reference>
<dbReference type="InterPro" id="IPR035906">
    <property type="entry name" value="MetI-like_sf"/>
</dbReference>
<evidence type="ECO:0000256" key="3">
    <source>
        <dbReference type="ARBA" id="ARBA00022475"/>
    </source>
</evidence>
<name>A0AAE3KI09_9PSEU</name>
<dbReference type="GO" id="GO:0055085">
    <property type="term" value="P:transmembrane transport"/>
    <property type="evidence" value="ECO:0007669"/>
    <property type="project" value="InterPro"/>
</dbReference>
<sequence length="326" mass="34114">MSDPSVAAAGAALTAGAADQVTAAEHAGPSGGGAGQPDKPRGLFSDAWVELRHRPLFWISALVILLVVVMAAFPQLFTSADPTFGDLSRSRQGPSAQAWFGYDNQGYDIYARVIYGARASIVVGVLATVGAVLLGSTFGILAGYFGGWLDAILSRGADVFAGLPFVLGSIVILTTLNAEGGAGPVRIVAQVVLSIMALSWPVSMRIMRSAAITAKQQDYVKAARGLGASPRRIILRHLLPNCLAPVLVYSTIALGAFIGLEATLSYLGVGLRQPVVSWGVMINAAKDYIRVAPHALLFPAGFLTVTVLAFVMLGDAVREALDPKLR</sequence>
<dbReference type="Proteomes" id="UP001206128">
    <property type="component" value="Unassembled WGS sequence"/>
</dbReference>
<evidence type="ECO:0000256" key="6">
    <source>
        <dbReference type="ARBA" id="ARBA00023136"/>
    </source>
</evidence>
<keyword evidence="10" id="KW-1185">Reference proteome</keyword>
<feature type="transmembrane region" description="Helical" evidence="7">
    <location>
        <begin position="56"/>
        <end position="77"/>
    </location>
</feature>
<evidence type="ECO:0000313" key="9">
    <source>
        <dbReference type="EMBL" id="MCP2168786.1"/>
    </source>
</evidence>
<protein>
    <submittedName>
        <fullName evidence="9">Oligopeptide transport system permease protein</fullName>
    </submittedName>
</protein>
<comment type="caution">
    <text evidence="9">The sequence shown here is derived from an EMBL/GenBank/DDBJ whole genome shotgun (WGS) entry which is preliminary data.</text>
</comment>
<keyword evidence="2 7" id="KW-0813">Transport</keyword>
<feature type="domain" description="ABC transmembrane type-1" evidence="8">
    <location>
        <begin position="117"/>
        <end position="314"/>
    </location>
</feature>
<dbReference type="Gene3D" id="1.10.3720.10">
    <property type="entry name" value="MetI-like"/>
    <property type="match status" value="1"/>
</dbReference>